<feature type="non-terminal residue" evidence="1">
    <location>
        <position position="39"/>
    </location>
</feature>
<evidence type="ECO:0000313" key="2">
    <source>
        <dbReference type="Proteomes" id="UP001597045"/>
    </source>
</evidence>
<organism evidence="1 2">
    <name type="scientific">Kibdelosporangium lantanae</name>
    <dbReference type="NCBI Taxonomy" id="1497396"/>
    <lineage>
        <taxon>Bacteria</taxon>
        <taxon>Bacillati</taxon>
        <taxon>Actinomycetota</taxon>
        <taxon>Actinomycetes</taxon>
        <taxon>Pseudonocardiales</taxon>
        <taxon>Pseudonocardiaceae</taxon>
        <taxon>Kibdelosporangium</taxon>
    </lineage>
</organism>
<dbReference type="EMBL" id="JBHTIS010000716">
    <property type="protein sequence ID" value="MFD1046589.1"/>
    <property type="molecule type" value="Genomic_DNA"/>
</dbReference>
<proteinExistence type="predicted"/>
<dbReference type="Proteomes" id="UP001597045">
    <property type="component" value="Unassembled WGS sequence"/>
</dbReference>
<keyword evidence="2" id="KW-1185">Reference proteome</keyword>
<sequence length="39" mass="4461">MTERMRVRDVELMRAMAHPLRAALLNYLMAVGPRTASEC</sequence>
<gene>
    <name evidence="1" type="ORF">ACFQ1S_14010</name>
</gene>
<accession>A0ABW3MAI0</accession>
<evidence type="ECO:0000313" key="1">
    <source>
        <dbReference type="EMBL" id="MFD1046589.1"/>
    </source>
</evidence>
<reference evidence="2" key="1">
    <citation type="journal article" date="2019" name="Int. J. Syst. Evol. Microbiol.">
        <title>The Global Catalogue of Microorganisms (GCM) 10K type strain sequencing project: providing services to taxonomists for standard genome sequencing and annotation.</title>
        <authorList>
            <consortium name="The Broad Institute Genomics Platform"/>
            <consortium name="The Broad Institute Genome Sequencing Center for Infectious Disease"/>
            <person name="Wu L."/>
            <person name="Ma J."/>
        </authorList>
    </citation>
    <scope>NUCLEOTIDE SEQUENCE [LARGE SCALE GENOMIC DNA]</scope>
    <source>
        <strain evidence="2">JCM 31486</strain>
    </source>
</reference>
<name>A0ABW3MAI0_9PSEU</name>
<protein>
    <submittedName>
        <fullName evidence="1">ArsR family transcriptional regulator</fullName>
    </submittedName>
</protein>
<comment type="caution">
    <text evidence="1">The sequence shown here is derived from an EMBL/GenBank/DDBJ whole genome shotgun (WGS) entry which is preliminary data.</text>
</comment>